<feature type="non-terminal residue" evidence="1">
    <location>
        <position position="133"/>
    </location>
</feature>
<gene>
    <name evidence="1" type="ORF">METZ01_LOCUS134145</name>
</gene>
<protein>
    <submittedName>
        <fullName evidence="1">Uncharacterized protein</fullName>
    </submittedName>
</protein>
<evidence type="ECO:0000313" key="1">
    <source>
        <dbReference type="EMBL" id="SVA81291.1"/>
    </source>
</evidence>
<proteinExistence type="predicted"/>
<accession>A0A381YXE6</accession>
<sequence length="133" mass="14719">MTAREPPLTQTAALIAIDELRTLFEQIEDLEDVANHLELRGKVGVVQAELAGLLNAQSLSLGLGGAANRIQEYLRLHVHEPVDADHLAGVAGIQDFQRRIRELREEGWDIEHVPSLGQRGGYLLRASEPDPDR</sequence>
<dbReference type="AlphaFoldDB" id="A0A381YXE6"/>
<dbReference type="EMBL" id="UINC01019222">
    <property type="protein sequence ID" value="SVA81291.1"/>
    <property type="molecule type" value="Genomic_DNA"/>
</dbReference>
<organism evidence="1">
    <name type="scientific">marine metagenome</name>
    <dbReference type="NCBI Taxonomy" id="408172"/>
    <lineage>
        <taxon>unclassified sequences</taxon>
        <taxon>metagenomes</taxon>
        <taxon>ecological metagenomes</taxon>
    </lineage>
</organism>
<reference evidence="1" key="1">
    <citation type="submission" date="2018-05" db="EMBL/GenBank/DDBJ databases">
        <authorList>
            <person name="Lanie J.A."/>
            <person name="Ng W.-L."/>
            <person name="Kazmierczak K.M."/>
            <person name="Andrzejewski T.M."/>
            <person name="Davidsen T.M."/>
            <person name="Wayne K.J."/>
            <person name="Tettelin H."/>
            <person name="Glass J.I."/>
            <person name="Rusch D."/>
            <person name="Podicherti R."/>
            <person name="Tsui H.-C.T."/>
            <person name="Winkler M.E."/>
        </authorList>
    </citation>
    <scope>NUCLEOTIDE SEQUENCE</scope>
</reference>
<name>A0A381YXE6_9ZZZZ</name>